<evidence type="ECO:0000313" key="14">
    <source>
        <dbReference type="Proteomes" id="UP001151532"/>
    </source>
</evidence>
<dbReference type="OrthoDB" id="6159439at2759"/>
<accession>A0A9Q0PD66</accession>
<feature type="compositionally biased region" description="Polar residues" evidence="11">
    <location>
        <begin position="45"/>
        <end position="62"/>
    </location>
</feature>
<dbReference type="InterPro" id="IPR050762">
    <property type="entry name" value="HD-ZIP_Homeobox_LZ_Class_II"/>
</dbReference>
<evidence type="ECO:0000256" key="6">
    <source>
        <dbReference type="ARBA" id="ARBA00023163"/>
    </source>
</evidence>
<comment type="subcellular location">
    <subcellularLocation>
        <location evidence="1 8 9">Nucleus</location>
    </subcellularLocation>
</comment>
<proteinExistence type="inferred from homology"/>
<feature type="DNA-binding region" description="Homeobox" evidence="8">
    <location>
        <begin position="126"/>
        <end position="181"/>
    </location>
</feature>
<dbReference type="SMART" id="SM00340">
    <property type="entry name" value="HALZ"/>
    <property type="match status" value="1"/>
</dbReference>
<evidence type="ECO:0000313" key="13">
    <source>
        <dbReference type="EMBL" id="KAJ6685996.1"/>
    </source>
</evidence>
<dbReference type="GO" id="GO:0005634">
    <property type="term" value="C:nucleus"/>
    <property type="evidence" value="ECO:0007669"/>
    <property type="project" value="UniProtKB-SubCell"/>
</dbReference>
<feature type="compositionally biased region" description="Low complexity" evidence="11">
    <location>
        <begin position="85"/>
        <end position="95"/>
    </location>
</feature>
<dbReference type="AlphaFoldDB" id="A0A9Q0PD66"/>
<protein>
    <submittedName>
        <fullName evidence="13">HOMEOBOX-LEUCINE ZIPPER PROTEIN HAT3</fullName>
    </submittedName>
</protein>
<reference evidence="13" key="2">
    <citation type="journal article" date="2023" name="Int. J. Mol. Sci.">
        <title>De Novo Assembly and Annotation of 11 Diverse Shrub Willow (Salix) Genomes Reveals Novel Gene Organization in Sex-Linked Regions.</title>
        <authorList>
            <person name="Hyden B."/>
            <person name="Feng K."/>
            <person name="Yates T.B."/>
            <person name="Jawdy S."/>
            <person name="Cereghino C."/>
            <person name="Smart L.B."/>
            <person name="Muchero W."/>
        </authorList>
    </citation>
    <scope>NUCLEOTIDE SEQUENCE</scope>
    <source>
        <tissue evidence="13">Shoot tip</tissue>
    </source>
</reference>
<dbReference type="SMART" id="SM00389">
    <property type="entry name" value="HOX"/>
    <property type="match status" value="1"/>
</dbReference>
<keyword evidence="4 8" id="KW-0238">DNA-binding</keyword>
<dbReference type="InterPro" id="IPR003106">
    <property type="entry name" value="Leu_zip_homeo"/>
</dbReference>
<evidence type="ECO:0000256" key="8">
    <source>
        <dbReference type="PROSITE-ProRule" id="PRU00108"/>
    </source>
</evidence>
<dbReference type="FunFam" id="1.10.10.60:FF:000192">
    <property type="entry name" value="Homeobox-leucine zipper protein HAT22"/>
    <property type="match status" value="1"/>
</dbReference>
<dbReference type="PANTHER" id="PTHR45714:SF11">
    <property type="entry name" value="HOMEOBOX-LEUCINE ZIPPER PROTEIN HAT3"/>
    <property type="match status" value="1"/>
</dbReference>
<evidence type="ECO:0000259" key="12">
    <source>
        <dbReference type="PROSITE" id="PS50071"/>
    </source>
</evidence>
<evidence type="ECO:0000256" key="10">
    <source>
        <dbReference type="SAM" id="Coils"/>
    </source>
</evidence>
<organism evidence="13 14">
    <name type="scientific">Salix purpurea</name>
    <name type="common">Purple osier willow</name>
    <dbReference type="NCBI Taxonomy" id="77065"/>
    <lineage>
        <taxon>Eukaryota</taxon>
        <taxon>Viridiplantae</taxon>
        <taxon>Streptophyta</taxon>
        <taxon>Embryophyta</taxon>
        <taxon>Tracheophyta</taxon>
        <taxon>Spermatophyta</taxon>
        <taxon>Magnoliopsida</taxon>
        <taxon>eudicotyledons</taxon>
        <taxon>Gunneridae</taxon>
        <taxon>Pentapetalae</taxon>
        <taxon>rosids</taxon>
        <taxon>fabids</taxon>
        <taxon>Malpighiales</taxon>
        <taxon>Salicaceae</taxon>
        <taxon>Saliceae</taxon>
        <taxon>Salix</taxon>
    </lineage>
</organism>
<evidence type="ECO:0000256" key="2">
    <source>
        <dbReference type="ARBA" id="ARBA00006074"/>
    </source>
</evidence>
<keyword evidence="14" id="KW-1185">Reference proteome</keyword>
<dbReference type="InterPro" id="IPR009057">
    <property type="entry name" value="Homeodomain-like_sf"/>
</dbReference>
<evidence type="ECO:0000256" key="5">
    <source>
        <dbReference type="ARBA" id="ARBA00023155"/>
    </source>
</evidence>
<keyword evidence="10" id="KW-0175">Coiled coil</keyword>
<evidence type="ECO:0000256" key="11">
    <source>
        <dbReference type="SAM" id="MobiDB-lite"/>
    </source>
</evidence>
<dbReference type="SUPFAM" id="SSF46689">
    <property type="entry name" value="Homeodomain-like"/>
    <property type="match status" value="1"/>
</dbReference>
<dbReference type="InterPro" id="IPR006712">
    <property type="entry name" value="HD-ZIP_N"/>
</dbReference>
<keyword evidence="7 8" id="KW-0539">Nucleus</keyword>
<dbReference type="PANTHER" id="PTHR45714">
    <property type="entry name" value="HOMEOBOX-LEUCINE ZIPPER PROTEIN HAT14"/>
    <property type="match status" value="1"/>
</dbReference>
<evidence type="ECO:0000256" key="7">
    <source>
        <dbReference type="ARBA" id="ARBA00023242"/>
    </source>
</evidence>
<dbReference type="GO" id="GO:0006355">
    <property type="term" value="P:regulation of DNA-templated transcription"/>
    <property type="evidence" value="ECO:0007669"/>
    <property type="project" value="InterPro"/>
</dbReference>
<sequence>MGDKNDGLGLSLSLGYATQRNHHHQPSLKLNLMPLASQNKHEKTSWTNLFQSPDRTGDTRLSQRGIDRNRVSAAVADHDDETGVSSPNSTLSSSSGKRSEREQIGEETEAERASCSRESDDEDGDASRKKLRLSKEQSLVLEETFKEHNTLNPKERLALAKQLNLRPRQVEVWFQNRRARCCLPFEQAKEIVNSPGLLKFSIRTMTKLKQTEVDCEYLKRYCENLTEENRRLQKEVQELRALKLSPQLYMHVNPPTTLTMCPSCKRVVSSASSSSAAAVSSALAPIASTPRPQRPVPINPWAAMPIHHRTFDAASRS</sequence>
<dbReference type="CDD" id="cd00086">
    <property type="entry name" value="homeodomain"/>
    <property type="match status" value="1"/>
</dbReference>
<comment type="caution">
    <text evidence="13">The sequence shown here is derived from an EMBL/GenBank/DDBJ whole genome shotgun (WGS) entry which is preliminary data.</text>
</comment>
<dbReference type="InterPro" id="IPR001356">
    <property type="entry name" value="HD"/>
</dbReference>
<dbReference type="PROSITE" id="PS50071">
    <property type="entry name" value="HOMEOBOX_2"/>
    <property type="match status" value="1"/>
</dbReference>
<dbReference type="Pfam" id="PF00046">
    <property type="entry name" value="Homeodomain"/>
    <property type="match status" value="1"/>
</dbReference>
<keyword evidence="5 8" id="KW-0371">Homeobox</keyword>
<gene>
    <name evidence="13" type="ORF">OIU79_015907</name>
</gene>
<feature type="coiled-coil region" evidence="10">
    <location>
        <begin position="215"/>
        <end position="245"/>
    </location>
</feature>
<evidence type="ECO:0000256" key="9">
    <source>
        <dbReference type="RuleBase" id="RU000682"/>
    </source>
</evidence>
<dbReference type="EMBL" id="JAPFFK010000019">
    <property type="protein sequence ID" value="KAJ6685996.1"/>
    <property type="molecule type" value="Genomic_DNA"/>
</dbReference>
<dbReference type="Pfam" id="PF04618">
    <property type="entry name" value="HD-ZIP_N"/>
    <property type="match status" value="1"/>
</dbReference>
<evidence type="ECO:0000256" key="1">
    <source>
        <dbReference type="ARBA" id="ARBA00004123"/>
    </source>
</evidence>
<dbReference type="GO" id="GO:0043565">
    <property type="term" value="F:sequence-specific DNA binding"/>
    <property type="evidence" value="ECO:0007669"/>
    <property type="project" value="InterPro"/>
</dbReference>
<feature type="compositionally biased region" description="Basic and acidic residues" evidence="11">
    <location>
        <begin position="97"/>
        <end position="118"/>
    </location>
</feature>
<name>A0A9Q0PD66_SALPP</name>
<feature type="domain" description="Homeobox" evidence="12">
    <location>
        <begin position="124"/>
        <end position="180"/>
    </location>
</feature>
<keyword evidence="3" id="KW-0805">Transcription regulation</keyword>
<feature type="region of interest" description="Disordered" evidence="11">
    <location>
        <begin position="43"/>
        <end position="131"/>
    </location>
</feature>
<dbReference type="Gene3D" id="1.10.10.60">
    <property type="entry name" value="Homeodomain-like"/>
    <property type="match status" value="1"/>
</dbReference>
<dbReference type="Proteomes" id="UP001151532">
    <property type="component" value="Chromosome 2"/>
</dbReference>
<reference evidence="13" key="1">
    <citation type="submission" date="2022-11" db="EMBL/GenBank/DDBJ databases">
        <authorList>
            <person name="Hyden B.L."/>
            <person name="Feng K."/>
            <person name="Yates T."/>
            <person name="Jawdy S."/>
            <person name="Smart L.B."/>
            <person name="Muchero W."/>
        </authorList>
    </citation>
    <scope>NUCLEOTIDE SEQUENCE</scope>
    <source>
        <tissue evidence="13">Shoot tip</tissue>
    </source>
</reference>
<evidence type="ECO:0000256" key="4">
    <source>
        <dbReference type="ARBA" id="ARBA00023125"/>
    </source>
</evidence>
<comment type="similarity">
    <text evidence="2">Belongs to the HD-ZIP homeobox family. Class II subfamily.</text>
</comment>
<keyword evidence="6" id="KW-0804">Transcription</keyword>
<evidence type="ECO:0000256" key="3">
    <source>
        <dbReference type="ARBA" id="ARBA00023015"/>
    </source>
</evidence>
<dbReference type="Pfam" id="PF02183">
    <property type="entry name" value="HALZ"/>
    <property type="match status" value="1"/>
</dbReference>